<dbReference type="Proteomes" id="UP000028999">
    <property type="component" value="Unassembled WGS sequence"/>
</dbReference>
<sequence length="17" mass="2080">MPIHSQPHTQIQKDYKE</sequence>
<organism evidence="1 2">
    <name type="scientific">Brassica napus</name>
    <name type="common">Rape</name>
    <dbReference type="NCBI Taxonomy" id="3708"/>
    <lineage>
        <taxon>Eukaryota</taxon>
        <taxon>Viridiplantae</taxon>
        <taxon>Streptophyta</taxon>
        <taxon>Embryophyta</taxon>
        <taxon>Tracheophyta</taxon>
        <taxon>Spermatophyta</taxon>
        <taxon>Magnoliopsida</taxon>
        <taxon>eudicotyledons</taxon>
        <taxon>Gunneridae</taxon>
        <taxon>Pentapetalae</taxon>
        <taxon>rosids</taxon>
        <taxon>malvids</taxon>
        <taxon>Brassicales</taxon>
        <taxon>Brassicaceae</taxon>
        <taxon>Brassiceae</taxon>
        <taxon>Brassica</taxon>
    </lineage>
</organism>
<name>A0A078IWU2_BRANA</name>
<keyword evidence="2" id="KW-1185">Reference proteome</keyword>
<protein>
    <submittedName>
        <fullName evidence="1">BnaA04g28090D protein</fullName>
    </submittedName>
</protein>
<evidence type="ECO:0000313" key="2">
    <source>
        <dbReference type="Proteomes" id="UP000028999"/>
    </source>
</evidence>
<dbReference type="EMBL" id="LK033206">
    <property type="protein sequence ID" value="CDY53468.1"/>
    <property type="molecule type" value="Genomic_DNA"/>
</dbReference>
<dbReference type="PaxDb" id="3708-A0A078IWU2"/>
<evidence type="ECO:0000313" key="1">
    <source>
        <dbReference type="EMBL" id="CDY53468.1"/>
    </source>
</evidence>
<gene>
    <name evidence="1" type="primary">BnaA04g28090D</name>
    <name evidence="1" type="ORF">GSBRNA2T00010787001</name>
</gene>
<reference evidence="1 2" key="1">
    <citation type="journal article" date="2014" name="Science">
        <title>Plant genetics. Early allopolyploid evolution in the post-Neolithic Brassica napus oilseed genome.</title>
        <authorList>
            <person name="Chalhoub B."/>
            <person name="Denoeud F."/>
            <person name="Liu S."/>
            <person name="Parkin I.A."/>
            <person name="Tang H."/>
            <person name="Wang X."/>
            <person name="Chiquet J."/>
            <person name="Belcram H."/>
            <person name="Tong C."/>
            <person name="Samans B."/>
            <person name="Correa M."/>
            <person name="Da Silva C."/>
            <person name="Just J."/>
            <person name="Falentin C."/>
            <person name="Koh C.S."/>
            <person name="Le Clainche I."/>
            <person name="Bernard M."/>
            <person name="Bento P."/>
            <person name="Noel B."/>
            <person name="Labadie K."/>
            <person name="Alberti A."/>
            <person name="Charles M."/>
            <person name="Arnaud D."/>
            <person name="Guo H."/>
            <person name="Daviaud C."/>
            <person name="Alamery S."/>
            <person name="Jabbari K."/>
            <person name="Zhao M."/>
            <person name="Edger P.P."/>
            <person name="Chelaifa H."/>
            <person name="Tack D."/>
            <person name="Lassalle G."/>
            <person name="Mestiri I."/>
            <person name="Schnel N."/>
            <person name="Le Paslier M.C."/>
            <person name="Fan G."/>
            <person name="Renault V."/>
            <person name="Bayer P.E."/>
            <person name="Golicz A.A."/>
            <person name="Manoli S."/>
            <person name="Lee T.H."/>
            <person name="Thi V.H."/>
            <person name="Chalabi S."/>
            <person name="Hu Q."/>
            <person name="Fan C."/>
            <person name="Tollenaere R."/>
            <person name="Lu Y."/>
            <person name="Battail C."/>
            <person name="Shen J."/>
            <person name="Sidebottom C.H."/>
            <person name="Wang X."/>
            <person name="Canaguier A."/>
            <person name="Chauveau A."/>
            <person name="Berard A."/>
            <person name="Deniot G."/>
            <person name="Guan M."/>
            <person name="Liu Z."/>
            <person name="Sun F."/>
            <person name="Lim Y.P."/>
            <person name="Lyons E."/>
            <person name="Town C.D."/>
            <person name="Bancroft I."/>
            <person name="Wang X."/>
            <person name="Meng J."/>
            <person name="Ma J."/>
            <person name="Pires J.C."/>
            <person name="King G.J."/>
            <person name="Brunel D."/>
            <person name="Delourme R."/>
            <person name="Renard M."/>
            <person name="Aury J.M."/>
            <person name="Adams K.L."/>
            <person name="Batley J."/>
            <person name="Snowdon R.J."/>
            <person name="Tost J."/>
            <person name="Edwards D."/>
            <person name="Zhou Y."/>
            <person name="Hua W."/>
            <person name="Sharpe A.G."/>
            <person name="Paterson A.H."/>
            <person name="Guan C."/>
            <person name="Wincker P."/>
        </authorList>
    </citation>
    <scope>NUCLEOTIDE SEQUENCE [LARGE SCALE GENOMIC DNA]</scope>
    <source>
        <strain evidence="2">cv. Darmor-bzh</strain>
    </source>
</reference>
<proteinExistence type="predicted"/>
<dbReference type="AlphaFoldDB" id="A0A078IWU2"/>
<accession>A0A078IWU2</accession>